<dbReference type="Proteomes" id="UP000215137">
    <property type="component" value="Chromosome"/>
</dbReference>
<organism evidence="2 3">
    <name type="scientific">Cytobacillus kochii</name>
    <dbReference type="NCBI Taxonomy" id="859143"/>
    <lineage>
        <taxon>Bacteria</taxon>
        <taxon>Bacillati</taxon>
        <taxon>Bacillota</taxon>
        <taxon>Bacilli</taxon>
        <taxon>Bacillales</taxon>
        <taxon>Bacillaceae</taxon>
        <taxon>Cytobacillus</taxon>
    </lineage>
</organism>
<proteinExistence type="predicted"/>
<protein>
    <submittedName>
        <fullName evidence="2">GNAT family N-acetyltransferase</fullName>
    </submittedName>
</protein>
<dbReference type="RefSeq" id="WP_095372073.1">
    <property type="nucleotide sequence ID" value="NZ_CP022983.1"/>
</dbReference>
<dbReference type="InterPro" id="IPR000182">
    <property type="entry name" value="GNAT_dom"/>
</dbReference>
<dbReference type="PANTHER" id="PTHR43610">
    <property type="entry name" value="BLL6696 PROTEIN"/>
    <property type="match status" value="1"/>
</dbReference>
<evidence type="ECO:0000259" key="1">
    <source>
        <dbReference type="PROSITE" id="PS51186"/>
    </source>
</evidence>
<keyword evidence="2" id="KW-0808">Transferase</keyword>
<dbReference type="PANTHER" id="PTHR43610:SF1">
    <property type="entry name" value="N-ACETYLTRANSFERASE DOMAIN-CONTAINING PROTEIN"/>
    <property type="match status" value="1"/>
</dbReference>
<dbReference type="KEGG" id="bko:CKF48_15035"/>
<gene>
    <name evidence="2" type="ORF">CKF48_15035</name>
</gene>
<name>A0A248TJW0_9BACI</name>
<dbReference type="Gene3D" id="3.40.630.30">
    <property type="match status" value="1"/>
</dbReference>
<accession>A0A248TJW0</accession>
<dbReference type="EMBL" id="CP022983">
    <property type="protein sequence ID" value="ASV68503.1"/>
    <property type="molecule type" value="Genomic_DNA"/>
</dbReference>
<evidence type="ECO:0000313" key="3">
    <source>
        <dbReference type="Proteomes" id="UP000215137"/>
    </source>
</evidence>
<dbReference type="Pfam" id="PF13302">
    <property type="entry name" value="Acetyltransf_3"/>
    <property type="match status" value="1"/>
</dbReference>
<keyword evidence="3" id="KW-1185">Reference proteome</keyword>
<dbReference type="InterPro" id="IPR016181">
    <property type="entry name" value="Acyl_CoA_acyltransferase"/>
</dbReference>
<dbReference type="GO" id="GO:0016747">
    <property type="term" value="F:acyltransferase activity, transferring groups other than amino-acyl groups"/>
    <property type="evidence" value="ECO:0007669"/>
    <property type="project" value="InterPro"/>
</dbReference>
<sequence>MKLLENNVVQLIPMETCHIEGISKAAKDESIWTHMSVDLTQYSDVVTYVEAGIKKREEGREFPFVIFNKKEQQIIGCTWFLDVDLTHKRLEIGSTWLHPHYWRSAINTNCKYLLLSYCFEELKFNRVQIKTGHENLQSQKAIERIGAKKEGILRNHMIRRNGEIRHTVMYSVTIEDWLEIKKHIEENLLK</sequence>
<dbReference type="AlphaFoldDB" id="A0A248TJW0"/>
<dbReference type="OrthoDB" id="9795199at2"/>
<evidence type="ECO:0000313" key="2">
    <source>
        <dbReference type="EMBL" id="ASV68503.1"/>
    </source>
</evidence>
<reference evidence="2 3" key="1">
    <citation type="submission" date="2017-08" db="EMBL/GenBank/DDBJ databases">
        <title>Complete Genome Sequence of Bacillus kochii Oregon-R-modENCODE STRAIN BDGP4, isolated from Drosophila melanogaster gut.</title>
        <authorList>
            <person name="Wan K.H."/>
            <person name="Yu C."/>
            <person name="Park S."/>
            <person name="Hammonds A.S."/>
            <person name="Booth B.W."/>
            <person name="Celniker S.E."/>
        </authorList>
    </citation>
    <scope>NUCLEOTIDE SEQUENCE [LARGE SCALE GENOMIC DNA]</scope>
    <source>
        <strain evidence="2 3">BDGP4</strain>
    </source>
</reference>
<dbReference type="SUPFAM" id="SSF55729">
    <property type="entry name" value="Acyl-CoA N-acyltransferases (Nat)"/>
    <property type="match status" value="1"/>
</dbReference>
<feature type="domain" description="N-acetyltransferase" evidence="1">
    <location>
        <begin position="9"/>
        <end position="175"/>
    </location>
</feature>
<dbReference type="PROSITE" id="PS51186">
    <property type="entry name" value="GNAT"/>
    <property type="match status" value="1"/>
</dbReference>